<dbReference type="EMBL" id="BART01000065">
    <property type="protein sequence ID" value="GAG63134.1"/>
    <property type="molecule type" value="Genomic_DNA"/>
</dbReference>
<feature type="transmembrane region" description="Helical" evidence="1">
    <location>
        <begin position="193"/>
        <end position="216"/>
    </location>
</feature>
<evidence type="ECO:0000313" key="3">
    <source>
        <dbReference type="EMBL" id="GAG63134.1"/>
    </source>
</evidence>
<feature type="transmembrane region" description="Helical" evidence="1">
    <location>
        <begin position="127"/>
        <end position="144"/>
    </location>
</feature>
<keyword evidence="1" id="KW-1133">Transmembrane helix</keyword>
<feature type="transmembrane region" description="Helical" evidence="1">
    <location>
        <begin position="386"/>
        <end position="402"/>
    </location>
</feature>
<feature type="transmembrane region" description="Helical" evidence="1">
    <location>
        <begin position="31"/>
        <end position="52"/>
    </location>
</feature>
<dbReference type="InterPro" id="IPR021814">
    <property type="entry name" value="DUF3394"/>
</dbReference>
<dbReference type="NCBIfam" id="TIGR02123">
    <property type="entry name" value="TRAP_fused"/>
    <property type="match status" value="1"/>
</dbReference>
<gene>
    <name evidence="3" type="ORF">S01H4_00465</name>
</gene>
<comment type="caution">
    <text evidence="3">The sequence shown here is derived from an EMBL/GenBank/DDBJ whole genome shotgun (WGS) entry which is preliminary data.</text>
</comment>
<name>X0Z2E3_9ZZZZ</name>
<dbReference type="InterPro" id="IPR010656">
    <property type="entry name" value="DctM"/>
</dbReference>
<feature type="transmembrane region" description="Helical" evidence="1">
    <location>
        <begin position="64"/>
        <end position="81"/>
    </location>
</feature>
<feature type="transmembrane region" description="Helical" evidence="1">
    <location>
        <begin position="508"/>
        <end position="530"/>
    </location>
</feature>
<feature type="transmembrane region" description="Helical" evidence="1">
    <location>
        <begin position="542"/>
        <end position="561"/>
    </location>
</feature>
<feature type="transmembrane region" description="Helical" evidence="1">
    <location>
        <begin position="93"/>
        <end position="115"/>
    </location>
</feature>
<dbReference type="PANTHER" id="PTHR43849">
    <property type="entry name" value="BLL3936 PROTEIN"/>
    <property type="match status" value="1"/>
</dbReference>
<keyword evidence="1" id="KW-0812">Transmembrane</keyword>
<reference evidence="3" key="1">
    <citation type="journal article" date="2014" name="Front. Microbiol.">
        <title>High frequency of phylogenetically diverse reductive dehalogenase-homologous genes in deep subseafloor sedimentary metagenomes.</title>
        <authorList>
            <person name="Kawai M."/>
            <person name="Futagami T."/>
            <person name="Toyoda A."/>
            <person name="Takaki Y."/>
            <person name="Nishi S."/>
            <person name="Hori S."/>
            <person name="Arai W."/>
            <person name="Tsubouchi T."/>
            <person name="Morono Y."/>
            <person name="Uchiyama I."/>
            <person name="Ito T."/>
            <person name="Fujiyama A."/>
            <person name="Inagaki F."/>
            <person name="Takami H."/>
        </authorList>
    </citation>
    <scope>NUCLEOTIDE SEQUENCE</scope>
    <source>
        <strain evidence="3">Expedition CK06-06</strain>
    </source>
</reference>
<protein>
    <recommendedName>
        <fullName evidence="2">TRAP C4-dicarboxylate transport system permease DctM subunit domain-containing protein</fullName>
    </recommendedName>
</protein>
<dbReference type="AlphaFoldDB" id="X0Z2E3"/>
<feature type="transmembrane region" description="Helical" evidence="1">
    <location>
        <begin position="320"/>
        <end position="340"/>
    </location>
</feature>
<feature type="transmembrane region" description="Helical" evidence="1">
    <location>
        <begin position="151"/>
        <end position="173"/>
    </location>
</feature>
<feature type="transmembrane region" description="Helical" evidence="1">
    <location>
        <begin position="423"/>
        <end position="448"/>
    </location>
</feature>
<sequence length="650" mass="69022">MVEDVKTENKEIDVQKLMEQYDTESRIRKPLGIIAIIISIIAISMSAFQFYTGGFGLLLALKQRSVHLAFTLCLIFLIYPISPKEFIKNKNKIPYYDTILAIIGAGVCLYLVIFYKEMVIRSGLPTTLDLIMGALTILLVLEAARRAIGSALPIVVIVFLLYSYFGQIMPGFFAHRGYSLERIIEHLYAGTEGIFGIPLGVSASFVFLFILFGAVLNKTGMGKFFIDIAMALAGHTTGGPAKVAVIASGFMGSINGSSVANTVTTGSFTIPLMKSIGYRKDFAGAVEASASTGGQILPPVMGAAAFVMAEFLGIPYIRIAAAAAIPAIIYYIAVMTMVHLEACKYGLKGLPKEQLPKLGKVLKERGHLIIPIIGLVYLLVRGYTPLFSAFWAIVMCLIISMIKAETRLNFKKLGEAFEDGAKMALGVAAACACAGLVVGAVTLTGLGLKVASGIVALGHGNLMLTLFFTMIASILLGMGLPTTAKYIILSIMAAPALVELGVQPLAAHLFILYFGVIADLTPPVAVAAYAGAGISGGNSMRTGLIAVRLAVAGFMIPYLFVLDPGLLFINSTIGHTLVLIITALAGVLALGAAAGGYLFDHTKIYERIILMVSALALLTPGLLTDSVGIVLLAGVIILQKMRISKKVKFA</sequence>
<proteinExistence type="predicted"/>
<keyword evidence="1" id="KW-0472">Membrane</keyword>
<organism evidence="3">
    <name type="scientific">marine sediment metagenome</name>
    <dbReference type="NCBI Taxonomy" id="412755"/>
    <lineage>
        <taxon>unclassified sequences</taxon>
        <taxon>metagenomes</taxon>
        <taxon>ecological metagenomes</taxon>
    </lineage>
</organism>
<feature type="transmembrane region" description="Helical" evidence="1">
    <location>
        <begin position="573"/>
        <end position="599"/>
    </location>
</feature>
<dbReference type="Pfam" id="PF06808">
    <property type="entry name" value="DctM"/>
    <property type="match status" value="1"/>
</dbReference>
<evidence type="ECO:0000259" key="2">
    <source>
        <dbReference type="Pfam" id="PF06808"/>
    </source>
</evidence>
<feature type="transmembrane region" description="Helical" evidence="1">
    <location>
        <begin position="608"/>
        <end position="638"/>
    </location>
</feature>
<dbReference type="PANTHER" id="PTHR43849:SF2">
    <property type="entry name" value="BLL3936 PROTEIN"/>
    <property type="match status" value="1"/>
</dbReference>
<evidence type="ECO:0000256" key="1">
    <source>
        <dbReference type="SAM" id="Phobius"/>
    </source>
</evidence>
<accession>X0Z2E3</accession>
<dbReference type="Pfam" id="PF11874">
    <property type="entry name" value="DUF3394"/>
    <property type="match status" value="1"/>
</dbReference>
<feature type="domain" description="TRAP C4-dicarboxylate transport system permease DctM subunit" evidence="2">
    <location>
        <begin position="136"/>
        <end position="571"/>
    </location>
</feature>
<dbReference type="InterPro" id="IPR011853">
    <property type="entry name" value="TRAP_DctM-Dct_fused"/>
</dbReference>